<name>A0ABD3NB29_9STRA</name>
<gene>
    <name evidence="1" type="ORF">ACHAWO_001831</name>
</gene>
<dbReference type="EMBL" id="JALLPJ020001244">
    <property type="protein sequence ID" value="KAL3773177.1"/>
    <property type="molecule type" value="Genomic_DNA"/>
</dbReference>
<keyword evidence="2" id="KW-1185">Reference proteome</keyword>
<evidence type="ECO:0000313" key="2">
    <source>
        <dbReference type="Proteomes" id="UP001530400"/>
    </source>
</evidence>
<evidence type="ECO:0000313" key="1">
    <source>
        <dbReference type="EMBL" id="KAL3773177.1"/>
    </source>
</evidence>
<dbReference type="Proteomes" id="UP001530400">
    <property type="component" value="Unassembled WGS sequence"/>
</dbReference>
<sequence>MTPSLLPYIIARDANKRLKLKVGAKPGRQSVASELNKEHLAQVVARADHENNRMTVGDIISYALELTTGDCPDSKELTTKQLESWIRSVFIKDVRGVFIKDNMGKKELRHRLSRQHKTCQNTKQHTNSRKLEVSEAAPEREISTCHGDESSIFSAHTTPGDVGEKECMEMDNDSNVNVSIEINGGYSEASEAVPERVISTCLGHEASIFSADTTPGDAGNLEECTEVDNDNVHIHGGYSEASEAAPERVISTCLGDDDISIFSADTTPGDVGDLNECKCPISR</sequence>
<accession>A0ABD3NB29</accession>
<proteinExistence type="predicted"/>
<comment type="caution">
    <text evidence="1">The sequence shown here is derived from an EMBL/GenBank/DDBJ whole genome shotgun (WGS) entry which is preliminary data.</text>
</comment>
<protein>
    <submittedName>
        <fullName evidence="1">Uncharacterized protein</fullName>
    </submittedName>
</protein>
<reference evidence="1 2" key="1">
    <citation type="submission" date="2024-10" db="EMBL/GenBank/DDBJ databases">
        <title>Updated reference genomes for cyclostephanoid diatoms.</title>
        <authorList>
            <person name="Roberts W.R."/>
            <person name="Alverson A.J."/>
        </authorList>
    </citation>
    <scope>NUCLEOTIDE SEQUENCE [LARGE SCALE GENOMIC DNA]</scope>
    <source>
        <strain evidence="1 2">AJA010-31</strain>
    </source>
</reference>
<organism evidence="1 2">
    <name type="scientific">Cyclotella atomus</name>
    <dbReference type="NCBI Taxonomy" id="382360"/>
    <lineage>
        <taxon>Eukaryota</taxon>
        <taxon>Sar</taxon>
        <taxon>Stramenopiles</taxon>
        <taxon>Ochrophyta</taxon>
        <taxon>Bacillariophyta</taxon>
        <taxon>Coscinodiscophyceae</taxon>
        <taxon>Thalassiosirophycidae</taxon>
        <taxon>Stephanodiscales</taxon>
        <taxon>Stephanodiscaceae</taxon>
        <taxon>Cyclotella</taxon>
    </lineage>
</organism>
<dbReference type="AlphaFoldDB" id="A0ABD3NB29"/>